<dbReference type="Proteomes" id="UP000826651">
    <property type="component" value="Unassembled WGS sequence"/>
</dbReference>
<accession>A0ABS7SCK7</accession>
<dbReference type="SUPFAM" id="SSF55729">
    <property type="entry name" value="Acyl-CoA N-acyltransferases (Nat)"/>
    <property type="match status" value="1"/>
</dbReference>
<name>A0ABS7SCK7_9MICO</name>
<dbReference type="InterPro" id="IPR016181">
    <property type="entry name" value="Acyl_CoA_acyltransferase"/>
</dbReference>
<evidence type="ECO:0000313" key="2">
    <source>
        <dbReference type="Proteomes" id="UP000826651"/>
    </source>
</evidence>
<keyword evidence="2" id="KW-1185">Reference proteome</keyword>
<protein>
    <submittedName>
        <fullName evidence="1">GNAT family N-acetyltransferase</fullName>
    </submittedName>
</protein>
<proteinExistence type="predicted"/>
<evidence type="ECO:0000313" key="1">
    <source>
        <dbReference type="EMBL" id="MBZ2198089.1"/>
    </source>
</evidence>
<gene>
    <name evidence="1" type="ORF">KCQ71_18185</name>
</gene>
<reference evidence="1 2" key="1">
    <citation type="submission" date="2021-04" db="EMBL/GenBank/DDBJ databases">
        <title>Ruania sp. nov., isolated from sandy soil of mangrove forest.</title>
        <authorList>
            <person name="Ge X."/>
            <person name="Huang R."/>
            <person name="Liu W."/>
        </authorList>
    </citation>
    <scope>NUCLEOTIDE SEQUENCE [LARGE SCALE GENOMIC DNA]</scope>
    <source>
        <strain evidence="1 2">N2-46</strain>
    </source>
</reference>
<dbReference type="Gene3D" id="3.40.630.30">
    <property type="match status" value="1"/>
</dbReference>
<organism evidence="1 2">
    <name type="scientific">Occultella gossypii</name>
    <dbReference type="NCBI Taxonomy" id="2800820"/>
    <lineage>
        <taxon>Bacteria</taxon>
        <taxon>Bacillati</taxon>
        <taxon>Actinomycetota</taxon>
        <taxon>Actinomycetes</taxon>
        <taxon>Micrococcales</taxon>
        <taxon>Ruaniaceae</taxon>
        <taxon>Occultella</taxon>
    </lineage>
</organism>
<dbReference type="EMBL" id="JAGSHT010000017">
    <property type="protein sequence ID" value="MBZ2198089.1"/>
    <property type="molecule type" value="Genomic_DNA"/>
</dbReference>
<dbReference type="RefSeq" id="WP_223408529.1">
    <property type="nucleotide sequence ID" value="NZ_JAGSHT010000017.1"/>
</dbReference>
<sequence length="324" mass="35098">MQVRPAIPADVERSRDRFDDLLPDRWRRGNNRRSFVAVDPDGRVLGHCRGIDNDFHPASRVLVVDLLPEARGHGVDDELLRAQVAVSSLPLHLKLTEPDRDLRALAERHGGVAIQAMPPWRYLVGPELRAWAAAQPPPEGSVGPIRNTEREAALELFLENYTAQHAAWSPAAPIDRLKTEFAADFTAGSDNAFDPVSSVALRRHDRLAAQALLYLPDPEDPSGGRELGLQSRPYAGPGARADLEACLAAVIGRAADGDVLLIDSHLTERTEFQMMEQVPGPAPGGSWTAIVAIGVPGGTEPIPLPRDLIPEEAAWIRGTAQPGS</sequence>
<comment type="caution">
    <text evidence="1">The sequence shown here is derived from an EMBL/GenBank/DDBJ whole genome shotgun (WGS) entry which is preliminary data.</text>
</comment>